<name>A0A494YV63_9BACL</name>
<dbReference type="AlphaFoldDB" id="A0A494YV63"/>
<dbReference type="Pfam" id="PF04439">
    <property type="entry name" value="Adenyl_transf"/>
    <property type="match status" value="1"/>
</dbReference>
<evidence type="ECO:0000313" key="2">
    <source>
        <dbReference type="Proteomes" id="UP000272238"/>
    </source>
</evidence>
<dbReference type="SUPFAM" id="SSF81301">
    <property type="entry name" value="Nucleotidyltransferase"/>
    <property type="match status" value="1"/>
</dbReference>
<keyword evidence="2" id="KW-1185">Reference proteome</keyword>
<gene>
    <name evidence="1" type="ORF">D8M03_14965</name>
</gene>
<comment type="caution">
    <text evidence="1">The sequence shown here is derived from an EMBL/GenBank/DDBJ whole genome shotgun (WGS) entry which is preliminary data.</text>
</comment>
<evidence type="ECO:0000313" key="1">
    <source>
        <dbReference type="EMBL" id="RKQ13968.1"/>
    </source>
</evidence>
<protein>
    <submittedName>
        <fullName evidence="1">Uncharacterized protein</fullName>
    </submittedName>
</protein>
<dbReference type="InterPro" id="IPR043519">
    <property type="entry name" value="NT_sf"/>
</dbReference>
<proteinExistence type="predicted"/>
<dbReference type="Proteomes" id="UP000272238">
    <property type="component" value="Unassembled WGS sequence"/>
</dbReference>
<sequence length="53" mass="6399">MRSEKEMFDLILGVARQDDRIRAAYMYCSRTNLKYLIHVRDTSRCEGNLLMEW</sequence>
<dbReference type="OrthoDB" id="9776406at2"/>
<reference evidence="1 2" key="1">
    <citation type="journal article" date="2016" name="Antonie Van Leeuwenhoek">
        <title>Lysinibacillus endophyticus sp. nov., an indole-3-acetic acid producing endophytic bacterium isolated from corn root (Zea mays cv. Xinken-5).</title>
        <authorList>
            <person name="Yu J."/>
            <person name="Guan X."/>
            <person name="Liu C."/>
            <person name="Xiang W."/>
            <person name="Yu Z."/>
            <person name="Liu X."/>
            <person name="Wang G."/>
        </authorList>
    </citation>
    <scope>NUCLEOTIDE SEQUENCE [LARGE SCALE GENOMIC DNA]</scope>
    <source>
        <strain evidence="1 2">DSM 100506</strain>
    </source>
</reference>
<dbReference type="RefSeq" id="WP_121215628.1">
    <property type="nucleotide sequence ID" value="NZ_JBBYAI010000001.1"/>
</dbReference>
<accession>A0A494YV63</accession>
<organism evidence="1 2">
    <name type="scientific">Ureibacillus endophyticus</name>
    <dbReference type="NCBI Taxonomy" id="1978490"/>
    <lineage>
        <taxon>Bacteria</taxon>
        <taxon>Bacillati</taxon>
        <taxon>Bacillota</taxon>
        <taxon>Bacilli</taxon>
        <taxon>Bacillales</taxon>
        <taxon>Caryophanaceae</taxon>
        <taxon>Ureibacillus</taxon>
    </lineage>
</organism>
<dbReference type="EMBL" id="RBZN01000052">
    <property type="protein sequence ID" value="RKQ13968.1"/>
    <property type="molecule type" value="Genomic_DNA"/>
</dbReference>
<dbReference type="InterPro" id="IPR007530">
    <property type="entry name" value="Aminoglycoside_adenylylTfrase"/>
</dbReference>